<protein>
    <submittedName>
        <fullName evidence="1">Uncharacterized protein</fullName>
    </submittedName>
</protein>
<name>A0AA96V440_9EURY</name>
<dbReference type="AlphaFoldDB" id="A0AA96V440"/>
<dbReference type="Proteomes" id="UP001303587">
    <property type="component" value="Chromosome"/>
</dbReference>
<organism evidence="1 2">
    <name type="scientific">Methanolapillus millepedarum</name>
    <dbReference type="NCBI Taxonomy" id="3028296"/>
    <lineage>
        <taxon>Archaea</taxon>
        <taxon>Methanobacteriati</taxon>
        <taxon>Methanobacteriota</taxon>
        <taxon>Stenosarchaea group</taxon>
        <taxon>Methanomicrobia</taxon>
        <taxon>Methanosarcinales</taxon>
        <taxon>Methanosarcinaceae</taxon>
        <taxon>Methanolapillus</taxon>
    </lineage>
</organism>
<evidence type="ECO:0000313" key="1">
    <source>
        <dbReference type="EMBL" id="WNY26174.1"/>
    </source>
</evidence>
<reference evidence="1 2" key="1">
    <citation type="submission" date="2023-07" db="EMBL/GenBank/DDBJ databases">
        <title>Closed genoem sequence of Methanosarcinaceae archaeon Ac7.</title>
        <authorList>
            <person name="Poehlein A."/>
            <person name="Protasov E."/>
            <person name="Platt K."/>
            <person name="Reeh H."/>
            <person name="Daniel R."/>
            <person name="Brune A."/>
        </authorList>
    </citation>
    <scope>NUCLEOTIDE SEQUENCE [LARGE SCALE GENOMIC DNA]</scope>
    <source>
        <strain evidence="1 2">Ac7</strain>
    </source>
</reference>
<accession>A0AA96V440</accession>
<sequence length="108" mass="12165">MTKTDEILHTIMRVRTMPRAGWLQKGSRKRSNETVEVSREAAVDVLEKYIGAQIHADGYFALRTLMSELADGEHDAVVCDECGGIYQHGWMEDGKCLYCFAIWGQNGP</sequence>
<keyword evidence="2" id="KW-1185">Reference proteome</keyword>
<gene>
    <name evidence="1" type="ORF">MsAc7_17470</name>
</gene>
<proteinExistence type="predicted"/>
<evidence type="ECO:0000313" key="2">
    <source>
        <dbReference type="Proteomes" id="UP001303587"/>
    </source>
</evidence>
<dbReference type="EMBL" id="CP131060">
    <property type="protein sequence ID" value="WNY26174.1"/>
    <property type="molecule type" value="Genomic_DNA"/>
</dbReference>